<comment type="subcellular location">
    <subcellularLocation>
        <location evidence="2">Nucleus</location>
    </subcellularLocation>
</comment>
<evidence type="ECO:0000256" key="6">
    <source>
        <dbReference type="ARBA" id="ARBA00022801"/>
    </source>
</evidence>
<keyword evidence="18" id="KW-1185">Reference proteome</keyword>
<dbReference type="Pfam" id="PF00728">
    <property type="entry name" value="Glyco_hydro_20"/>
    <property type="match status" value="1"/>
</dbReference>
<accession>A0A1A9ZG27</accession>
<protein>
    <recommendedName>
        <fullName evidence="4">beta-N-acetylhexosaminidase</fullName>
        <ecNumber evidence="4">3.2.1.52</ecNumber>
    </recommendedName>
</protein>
<reference evidence="17" key="2">
    <citation type="submission" date="2020-05" db="UniProtKB">
        <authorList>
            <consortium name="EnsemblMetazoa"/>
        </authorList>
    </citation>
    <scope>IDENTIFICATION</scope>
    <source>
        <strain evidence="17">IAEA</strain>
    </source>
</reference>
<dbReference type="Pfam" id="PF14845">
    <property type="entry name" value="Glycohydro_20b2"/>
    <property type="match status" value="1"/>
</dbReference>
<dbReference type="GO" id="GO:0003677">
    <property type="term" value="F:DNA binding"/>
    <property type="evidence" value="ECO:0007669"/>
    <property type="project" value="UniProtKB-KW"/>
</dbReference>
<dbReference type="EnsemblMetazoa" id="GPAI013483-RA">
    <property type="protein sequence ID" value="GPAI013483-PA"/>
    <property type="gene ID" value="GPAI013483"/>
</dbReference>
<feature type="active site" description="Proton donor" evidence="14">
    <location>
        <position position="746"/>
    </location>
</feature>
<evidence type="ECO:0000256" key="14">
    <source>
        <dbReference type="PIRSR" id="PIRSR625705-1"/>
    </source>
</evidence>
<dbReference type="PANTHER" id="PTHR22600">
    <property type="entry name" value="BETA-HEXOSAMINIDASE"/>
    <property type="match status" value="1"/>
</dbReference>
<dbReference type="GO" id="GO:0006367">
    <property type="term" value="P:transcription initiation at RNA polymerase II promoter"/>
    <property type="evidence" value="ECO:0007669"/>
    <property type="project" value="InterPro"/>
</dbReference>
<evidence type="ECO:0000256" key="13">
    <source>
        <dbReference type="ARBA" id="ARBA00025581"/>
    </source>
</evidence>
<dbReference type="SUPFAM" id="SSF46785">
    <property type="entry name" value="Winged helix' DNA-binding domain"/>
    <property type="match status" value="1"/>
</dbReference>
<dbReference type="AlphaFoldDB" id="A0A1A9ZG27"/>
<dbReference type="InterPro" id="IPR040501">
    <property type="entry name" value="TFA2_Winged_2"/>
</dbReference>
<dbReference type="STRING" id="7398.A0A1A9ZG27"/>
<dbReference type="GO" id="GO:0005634">
    <property type="term" value="C:nucleus"/>
    <property type="evidence" value="ECO:0007669"/>
    <property type="project" value="UniProtKB-SubCell"/>
</dbReference>
<evidence type="ECO:0000256" key="3">
    <source>
        <dbReference type="ARBA" id="ARBA00006285"/>
    </source>
</evidence>
<dbReference type="GO" id="GO:0030203">
    <property type="term" value="P:glycosaminoglycan metabolic process"/>
    <property type="evidence" value="ECO:0007669"/>
    <property type="project" value="TreeGrafter"/>
</dbReference>
<comment type="similarity">
    <text evidence="3">Belongs to the glycosyl hydrolase 20 family.</text>
</comment>
<dbReference type="PANTHER" id="PTHR22600:SF26">
    <property type="entry name" value="BETA-N-ACETYLHEXOSAMINIDASE"/>
    <property type="match status" value="1"/>
</dbReference>
<evidence type="ECO:0000256" key="11">
    <source>
        <dbReference type="ARBA" id="ARBA00023242"/>
    </source>
</evidence>
<evidence type="ECO:0000256" key="2">
    <source>
        <dbReference type="ARBA" id="ARBA00004123"/>
    </source>
</evidence>
<keyword evidence="9" id="KW-0804">Transcription</keyword>
<keyword evidence="6" id="KW-0378">Hydrolase</keyword>
<keyword evidence="8" id="KW-0238">DNA-binding</keyword>
<dbReference type="InterPro" id="IPR003166">
    <property type="entry name" value="TFIIE_bsu_DNA-bd"/>
</dbReference>
<evidence type="ECO:0000256" key="15">
    <source>
        <dbReference type="SAM" id="MobiDB-lite"/>
    </source>
</evidence>
<dbReference type="PRINTS" id="PR00738">
    <property type="entry name" value="GLHYDRLASE20"/>
</dbReference>
<name>A0A1A9ZG27_GLOPL</name>
<evidence type="ECO:0000259" key="16">
    <source>
        <dbReference type="PROSITE" id="PS51351"/>
    </source>
</evidence>
<feature type="compositionally biased region" description="Basic residues" evidence="15">
    <location>
        <begin position="250"/>
        <end position="264"/>
    </location>
</feature>
<evidence type="ECO:0000313" key="18">
    <source>
        <dbReference type="Proteomes" id="UP000092445"/>
    </source>
</evidence>
<evidence type="ECO:0000313" key="17">
    <source>
        <dbReference type="EnsemblMetazoa" id="GPAI013483-PA"/>
    </source>
</evidence>
<evidence type="ECO:0000256" key="8">
    <source>
        <dbReference type="ARBA" id="ARBA00023125"/>
    </source>
</evidence>
<dbReference type="GO" id="GO:0005975">
    <property type="term" value="P:carbohydrate metabolic process"/>
    <property type="evidence" value="ECO:0007669"/>
    <property type="project" value="InterPro"/>
</dbReference>
<evidence type="ECO:0000256" key="9">
    <source>
        <dbReference type="ARBA" id="ARBA00023163"/>
    </source>
</evidence>
<organism evidence="17 18">
    <name type="scientific">Glossina pallidipes</name>
    <name type="common">Tsetse fly</name>
    <dbReference type="NCBI Taxonomy" id="7398"/>
    <lineage>
        <taxon>Eukaryota</taxon>
        <taxon>Metazoa</taxon>
        <taxon>Ecdysozoa</taxon>
        <taxon>Arthropoda</taxon>
        <taxon>Hexapoda</taxon>
        <taxon>Insecta</taxon>
        <taxon>Pterygota</taxon>
        <taxon>Neoptera</taxon>
        <taxon>Endopterygota</taxon>
        <taxon>Diptera</taxon>
        <taxon>Brachycera</taxon>
        <taxon>Muscomorpha</taxon>
        <taxon>Hippoboscoidea</taxon>
        <taxon>Glossinidae</taxon>
        <taxon>Glossina</taxon>
    </lineage>
</organism>
<dbReference type="CDD" id="cd06562">
    <property type="entry name" value="GH20_HexA_HexB-like"/>
    <property type="match status" value="1"/>
</dbReference>
<dbReference type="Pfam" id="PF02186">
    <property type="entry name" value="TFIIE_beta"/>
    <property type="match status" value="1"/>
</dbReference>
<evidence type="ECO:0000256" key="10">
    <source>
        <dbReference type="ARBA" id="ARBA00023180"/>
    </source>
</evidence>
<proteinExistence type="inferred from homology"/>
<dbReference type="InterPro" id="IPR036390">
    <property type="entry name" value="WH_DNA-bd_sf"/>
</dbReference>
<dbReference type="Gene3D" id="1.10.10.10">
    <property type="entry name" value="Winged helix-like DNA-binding domain superfamily/Winged helix DNA-binding domain"/>
    <property type="match status" value="1"/>
</dbReference>
<keyword evidence="10" id="KW-0325">Glycoprotein</keyword>
<keyword evidence="5" id="KW-0732">Signal</keyword>
<dbReference type="SUPFAM" id="SSF51445">
    <property type="entry name" value="(Trans)glycosidases"/>
    <property type="match status" value="1"/>
</dbReference>
<dbReference type="InterPro" id="IPR017853">
    <property type="entry name" value="GH"/>
</dbReference>
<dbReference type="CDD" id="cd07977">
    <property type="entry name" value="TFIIE_beta_winged_helix"/>
    <property type="match status" value="1"/>
</dbReference>
<feature type="domain" description="TFIIE beta" evidence="16">
    <location>
        <begin position="62"/>
        <end position="144"/>
    </location>
</feature>
<evidence type="ECO:0000256" key="1">
    <source>
        <dbReference type="ARBA" id="ARBA00001231"/>
    </source>
</evidence>
<dbReference type="FunFam" id="3.20.20.80:FF:000063">
    <property type="entry name" value="Beta-hexosaminidase"/>
    <property type="match status" value="1"/>
</dbReference>
<evidence type="ECO:0000256" key="12">
    <source>
        <dbReference type="ARBA" id="ARBA00023295"/>
    </source>
</evidence>
<dbReference type="InterPro" id="IPR036388">
    <property type="entry name" value="WH-like_DNA-bd_sf"/>
</dbReference>
<dbReference type="InterPro" id="IPR025705">
    <property type="entry name" value="Beta_hexosaminidase_sua/sub"/>
</dbReference>
<keyword evidence="11" id="KW-0539">Nucleus</keyword>
<dbReference type="VEuPathDB" id="VectorBase:GPAI013483"/>
<dbReference type="Gene3D" id="3.20.20.80">
    <property type="entry name" value="Glycosidases"/>
    <property type="match status" value="1"/>
</dbReference>
<dbReference type="InterPro" id="IPR029018">
    <property type="entry name" value="Hex-like_dom2"/>
</dbReference>
<evidence type="ECO:0000256" key="4">
    <source>
        <dbReference type="ARBA" id="ARBA00012663"/>
    </source>
</evidence>
<feature type="region of interest" description="Disordered" evidence="15">
    <location>
        <begin position="243"/>
        <end position="264"/>
    </location>
</feature>
<sequence length="976" mass="112838">MDPALLKEREAFKKRAMVTPTVERKPKLETVSAAPKDECKKKMRPPSAPKLDANTILLSYKTMTGSSQYKFGVLAKIVKHMRTRHQEGDDHPLTLEEILDETNQLDVGQSVKNWLAAEALMNNPKIEVTPDGLRFTFKPVYKIKDGKSLLRLLKSHDLKGLGGILLDDVQESLPHCEKVLKNRASEIIFIVRPIDKKKILFYNDRTANFTVDEEFQKLWRSATVDAMDDAKIDEYLEKQGIRSMQDHGPKKPVPKRRKVASKKRQFKKPRDNEHLADVLEIYEENTLTQKDLYLLTRSNILKIILIVMKFHRLLDPLFGPSDWKFALRALFDRLLPLNVLVLVFGLSRSISGLEMEFFARDGSNQAASHVDHVGHNLCTIYMERKMEFFIWLLSLIGLVYGYECIENNCVKFELNEANWNSALSLPVCYMLCSDSIGTLWPKPNGNVKHESYLLHIARSNILFNAPTHHPHYAHLWQVNEERFAKILENKLPNKEIIKKGGYPIKIVINIDSDNSEFEQLPKLTLSTDESYKLDVTKADNYVLADIRATTFFGIRHGLQTLSQLIVYDDIRRELQILANVSISDKPAFKWRGVLLDTARNFYSVKAIKRTLDAMASVKLNTFHWHIIDSQSFPMEVKTRSELHKIGAYSQRKVYTHEDITEIVEYGRARGIRVMPEFDAPAHVGEGWQHKNMTACFKAKPWQNYCVEPPCGQLDPTVDDMYSVLQDIYQDMFDLFEPDVFHMGGDEVSFTCWNNTKSITDWMVGMGWELKTSDFIHLWGHFQMEAMRRVDYVAKQKQVPIILWTSKLTDPAHIEKYLNKKRYFIQIWTRHDDPQVLDILKHGFQIIVSNHDALYFDCGGPNWVGEGNNWCSPYIGWQKVYDNRMEVVAEHYISQVLGAEAAVWSEQIDEQNLDQRLWPRASALAERLWSNPSSNWRQAEARMLLHRENLVENGIAAEPLQPEWCLQNEKECPISDA</sequence>
<dbReference type="Gene3D" id="3.30.379.10">
    <property type="entry name" value="Chitobiase/beta-hexosaminidase domain 2-like"/>
    <property type="match status" value="1"/>
</dbReference>
<dbReference type="SUPFAM" id="SSF55545">
    <property type="entry name" value="beta-N-acetylhexosaminidase-like domain"/>
    <property type="match status" value="1"/>
</dbReference>
<dbReference type="InterPro" id="IPR015883">
    <property type="entry name" value="Glyco_hydro_20_cat"/>
</dbReference>
<dbReference type="GO" id="GO:0005886">
    <property type="term" value="C:plasma membrane"/>
    <property type="evidence" value="ECO:0007669"/>
    <property type="project" value="TreeGrafter"/>
</dbReference>
<dbReference type="Pfam" id="PF18121">
    <property type="entry name" value="TFA2_Winged_2"/>
    <property type="match status" value="1"/>
</dbReference>
<dbReference type="InterPro" id="IPR029019">
    <property type="entry name" value="HEX_eukaryotic_N"/>
</dbReference>
<dbReference type="PROSITE" id="PS51351">
    <property type="entry name" value="TFIIE_BETA_C"/>
    <property type="match status" value="1"/>
</dbReference>
<comment type="catalytic activity">
    <reaction evidence="1">
        <text>Hydrolysis of terminal non-reducing N-acetyl-D-hexosamine residues in N-acetyl-beta-D-hexosaminides.</text>
        <dbReference type="EC" id="3.2.1.52"/>
    </reaction>
</comment>
<dbReference type="GO" id="GO:0016231">
    <property type="term" value="F:beta-N-acetylglucosaminidase activity"/>
    <property type="evidence" value="ECO:0007669"/>
    <property type="project" value="TreeGrafter"/>
</dbReference>
<keyword evidence="12" id="KW-0326">Glycosidase</keyword>
<evidence type="ECO:0000256" key="5">
    <source>
        <dbReference type="ARBA" id="ARBA00022729"/>
    </source>
</evidence>
<dbReference type="FunFam" id="1.10.10.10:FF:000177">
    <property type="entry name" value="Transcription initiation factor IIE subunit beta"/>
    <property type="match status" value="1"/>
</dbReference>
<comment type="function">
    <text evidence="13">Recruits TFIIH to the initiation complex and stimulates the RNA polymerase II C-terminal domain kinase and DNA-dependent ATPase activities of TFIIH. Both TFIIH and TFIIE are required for promoter clearance by RNA polymerase.</text>
</comment>
<evidence type="ECO:0000256" key="7">
    <source>
        <dbReference type="ARBA" id="ARBA00023015"/>
    </source>
</evidence>
<dbReference type="Proteomes" id="UP000092445">
    <property type="component" value="Unassembled WGS sequence"/>
</dbReference>
<dbReference type="EC" id="3.2.1.52" evidence="4"/>
<reference evidence="18" key="1">
    <citation type="submission" date="2014-03" db="EMBL/GenBank/DDBJ databases">
        <authorList>
            <person name="Aksoy S."/>
            <person name="Warren W."/>
            <person name="Wilson R.K."/>
        </authorList>
    </citation>
    <scope>NUCLEOTIDE SEQUENCE [LARGE SCALE GENOMIC DNA]</scope>
    <source>
        <strain evidence="18">IAEA</strain>
    </source>
</reference>
<keyword evidence="7" id="KW-0805">Transcription regulation</keyword>